<name>A0A5B2VSY3_9BACT</name>
<gene>
    <name evidence="2" type="ORF">F0L74_15910</name>
</gene>
<proteinExistence type="predicted"/>
<accession>A0A5B2VSY3</accession>
<dbReference type="PANTHER" id="PTHR32060:SF30">
    <property type="entry name" value="CARBOXY-TERMINAL PROCESSING PROTEASE CTPA"/>
    <property type="match status" value="1"/>
</dbReference>
<dbReference type="InterPro" id="IPR005151">
    <property type="entry name" value="Tail-specific_protease"/>
</dbReference>
<dbReference type="Proteomes" id="UP000324611">
    <property type="component" value="Unassembled WGS sequence"/>
</dbReference>
<dbReference type="Gene3D" id="3.30.750.170">
    <property type="match status" value="1"/>
</dbReference>
<dbReference type="GO" id="GO:0004175">
    <property type="term" value="F:endopeptidase activity"/>
    <property type="evidence" value="ECO:0007669"/>
    <property type="project" value="TreeGrafter"/>
</dbReference>
<dbReference type="PROSITE" id="PS51257">
    <property type="entry name" value="PROKAR_LIPOPROTEIN"/>
    <property type="match status" value="1"/>
</dbReference>
<dbReference type="GO" id="GO:0006508">
    <property type="term" value="P:proteolysis"/>
    <property type="evidence" value="ECO:0007669"/>
    <property type="project" value="InterPro"/>
</dbReference>
<dbReference type="GO" id="GO:0007165">
    <property type="term" value="P:signal transduction"/>
    <property type="evidence" value="ECO:0007669"/>
    <property type="project" value="TreeGrafter"/>
</dbReference>
<dbReference type="EMBL" id="VUOC01000003">
    <property type="protein sequence ID" value="KAA2241386.1"/>
    <property type="molecule type" value="Genomic_DNA"/>
</dbReference>
<evidence type="ECO:0000259" key="1">
    <source>
        <dbReference type="SMART" id="SM00245"/>
    </source>
</evidence>
<dbReference type="GO" id="GO:0008236">
    <property type="term" value="F:serine-type peptidase activity"/>
    <property type="evidence" value="ECO:0007669"/>
    <property type="project" value="InterPro"/>
</dbReference>
<dbReference type="CDD" id="cd07561">
    <property type="entry name" value="Peptidase_S41_CPP_like"/>
    <property type="match status" value="1"/>
</dbReference>
<dbReference type="InterPro" id="IPR036034">
    <property type="entry name" value="PDZ_sf"/>
</dbReference>
<dbReference type="Pfam" id="PF03572">
    <property type="entry name" value="Peptidase_S41"/>
    <property type="match status" value="1"/>
</dbReference>
<dbReference type="PANTHER" id="PTHR32060">
    <property type="entry name" value="TAIL-SPECIFIC PROTEASE"/>
    <property type="match status" value="1"/>
</dbReference>
<protein>
    <recommendedName>
        <fullName evidence="1">Tail specific protease domain-containing protein</fullName>
    </recommendedName>
</protein>
<comment type="caution">
    <text evidence="2">The sequence shown here is derived from an EMBL/GenBank/DDBJ whole genome shotgun (WGS) entry which is preliminary data.</text>
</comment>
<dbReference type="AlphaFoldDB" id="A0A5B2VSY3"/>
<sequence length="506" mass="54872">MRKRFTPAGIPMLLVGLVLSSVFFSCKKDNPGPGDNGGNGTARSDEDSLKYLMYNIMQVTYADGGRNSKQGLPTYYWYTQVPTLDPFSSNYPKAEDLLTTMISYPKQDGKNLDRYSFLDRTGDLANKLQNGIIEKVAGDGTGDLGMEVTYALDNANRTHLVVLYADKNSPAGQAGVQRGWEITAINGNTNISYDGANGPNTQRVNAALTASSASFTFSTPGGATSKDLSAGSYNVNPVLFDTVYNVGGKQVGYFVLYTFSSVTNTSGAATPTKTVLDQVFNNFRSRGITELIADFRYNTGGAVTTAQYLDNIIAPATARGKVMYNYIYNDKISQNLAATGLPASIKFDNTPGGLGLNHVFFVTGGETASASELTLNNLKPYMNVKLVGDTTYGKPVGFFNYTISDYPNGKENYLGDLYAINFETKNANQQGGYYNGIAPDATARDVVSYPWGDQRDEHLSKIFAYINGGSFREAGTELRTSTNPSLRVNIPGSIPSRQFNGMIDFR</sequence>
<evidence type="ECO:0000313" key="2">
    <source>
        <dbReference type="EMBL" id="KAA2241386.1"/>
    </source>
</evidence>
<keyword evidence="3" id="KW-1185">Reference proteome</keyword>
<organism evidence="2 3">
    <name type="scientific">Chitinophaga agrisoli</name>
    <dbReference type="NCBI Taxonomy" id="2607653"/>
    <lineage>
        <taxon>Bacteria</taxon>
        <taxon>Pseudomonadati</taxon>
        <taxon>Bacteroidota</taxon>
        <taxon>Chitinophagia</taxon>
        <taxon>Chitinophagales</taxon>
        <taxon>Chitinophagaceae</taxon>
        <taxon>Chitinophaga</taxon>
    </lineage>
</organism>
<dbReference type="RefSeq" id="WP_149838901.1">
    <property type="nucleotide sequence ID" value="NZ_VUOC01000003.1"/>
</dbReference>
<dbReference type="Gene3D" id="3.90.226.10">
    <property type="entry name" value="2-enoyl-CoA Hydratase, Chain A, domain 1"/>
    <property type="match status" value="1"/>
</dbReference>
<dbReference type="InterPro" id="IPR029045">
    <property type="entry name" value="ClpP/crotonase-like_dom_sf"/>
</dbReference>
<dbReference type="SMART" id="SM00245">
    <property type="entry name" value="TSPc"/>
    <property type="match status" value="1"/>
</dbReference>
<dbReference type="Gene3D" id="2.30.42.10">
    <property type="match status" value="1"/>
</dbReference>
<dbReference type="GO" id="GO:0030288">
    <property type="term" value="C:outer membrane-bounded periplasmic space"/>
    <property type="evidence" value="ECO:0007669"/>
    <property type="project" value="TreeGrafter"/>
</dbReference>
<dbReference type="SUPFAM" id="SSF50156">
    <property type="entry name" value="PDZ domain-like"/>
    <property type="match status" value="1"/>
</dbReference>
<evidence type="ECO:0000313" key="3">
    <source>
        <dbReference type="Proteomes" id="UP000324611"/>
    </source>
</evidence>
<reference evidence="2 3" key="1">
    <citation type="submission" date="2019-09" db="EMBL/GenBank/DDBJ databases">
        <title>Chitinophaga ginsengihumi sp. nov., isolated from soil of ginseng rhizosphere.</title>
        <authorList>
            <person name="Lee J."/>
        </authorList>
    </citation>
    <scope>NUCLEOTIDE SEQUENCE [LARGE SCALE GENOMIC DNA]</scope>
    <source>
        <strain evidence="2 3">BN140078</strain>
    </source>
</reference>
<feature type="domain" description="Tail specific protease" evidence="1">
    <location>
        <begin position="221"/>
        <end position="444"/>
    </location>
</feature>
<reference evidence="2 3" key="2">
    <citation type="submission" date="2019-09" db="EMBL/GenBank/DDBJ databases">
        <authorList>
            <person name="Jin C."/>
        </authorList>
    </citation>
    <scope>NUCLEOTIDE SEQUENCE [LARGE SCALE GENOMIC DNA]</scope>
    <source>
        <strain evidence="2 3">BN140078</strain>
    </source>
</reference>
<dbReference type="SUPFAM" id="SSF52096">
    <property type="entry name" value="ClpP/crotonase"/>
    <property type="match status" value="1"/>
</dbReference>